<sequence length="37" mass="3769">APGKQKEETEHRERSSIGYRPGEGAAGDGGAAVGDDI</sequence>
<feature type="non-terminal residue" evidence="2">
    <location>
        <position position="1"/>
    </location>
</feature>
<dbReference type="EMBL" id="CADCVE010000066">
    <property type="protein sequence ID" value="CAA9458937.1"/>
    <property type="molecule type" value="Genomic_DNA"/>
</dbReference>
<gene>
    <name evidence="2" type="ORF">AVDCRST_MAG28-2852</name>
</gene>
<feature type="compositionally biased region" description="Gly residues" evidence="1">
    <location>
        <begin position="24"/>
        <end position="37"/>
    </location>
</feature>
<feature type="non-terminal residue" evidence="2">
    <location>
        <position position="37"/>
    </location>
</feature>
<evidence type="ECO:0000313" key="2">
    <source>
        <dbReference type="EMBL" id="CAA9458937.1"/>
    </source>
</evidence>
<name>A0A6J4R1Y2_9ACTN</name>
<proteinExistence type="predicted"/>
<reference evidence="2" key="1">
    <citation type="submission" date="2020-02" db="EMBL/GenBank/DDBJ databases">
        <authorList>
            <person name="Meier V. D."/>
        </authorList>
    </citation>
    <scope>NUCLEOTIDE SEQUENCE</scope>
    <source>
        <strain evidence="2">AVDCRST_MAG28</strain>
    </source>
</reference>
<evidence type="ECO:0000256" key="1">
    <source>
        <dbReference type="SAM" id="MobiDB-lite"/>
    </source>
</evidence>
<organism evidence="2">
    <name type="scientific">uncultured Rubrobacteraceae bacterium</name>
    <dbReference type="NCBI Taxonomy" id="349277"/>
    <lineage>
        <taxon>Bacteria</taxon>
        <taxon>Bacillati</taxon>
        <taxon>Actinomycetota</taxon>
        <taxon>Rubrobacteria</taxon>
        <taxon>Rubrobacterales</taxon>
        <taxon>Rubrobacteraceae</taxon>
        <taxon>environmental samples</taxon>
    </lineage>
</organism>
<feature type="compositionally biased region" description="Basic and acidic residues" evidence="1">
    <location>
        <begin position="1"/>
        <end position="15"/>
    </location>
</feature>
<protein>
    <submittedName>
        <fullName evidence="2">Uncharacterized protein</fullName>
    </submittedName>
</protein>
<accession>A0A6J4R1Y2</accession>
<dbReference type="AlphaFoldDB" id="A0A6J4R1Y2"/>
<feature type="region of interest" description="Disordered" evidence="1">
    <location>
        <begin position="1"/>
        <end position="37"/>
    </location>
</feature>